<proteinExistence type="predicted"/>
<gene>
    <name evidence="1" type="ORF">MENTE1834_LOCUS35779</name>
</gene>
<evidence type="ECO:0000313" key="2">
    <source>
        <dbReference type="Proteomes" id="UP001497535"/>
    </source>
</evidence>
<dbReference type="Proteomes" id="UP001497535">
    <property type="component" value="Unassembled WGS sequence"/>
</dbReference>
<protein>
    <submittedName>
        <fullName evidence="1">Uncharacterized protein</fullName>
    </submittedName>
</protein>
<sequence length="116" mass="13583">MYETSKRYGCGILGCLARMVISLNNDECSNLSQQKCISTNNSLELFEEIKLATKQLYDNFIYSGENKNHHLIFTKCLIEKFENYFFGKTQNDENLKNLENLIEGVYQEVFYFFGKC</sequence>
<evidence type="ECO:0000313" key="1">
    <source>
        <dbReference type="EMBL" id="CAK5088142.1"/>
    </source>
</evidence>
<dbReference type="EMBL" id="CAVMJV010000070">
    <property type="protein sequence ID" value="CAK5088142.1"/>
    <property type="molecule type" value="Genomic_DNA"/>
</dbReference>
<keyword evidence="2" id="KW-1185">Reference proteome</keyword>
<reference evidence="1" key="1">
    <citation type="submission" date="2023-11" db="EMBL/GenBank/DDBJ databases">
        <authorList>
            <person name="Poullet M."/>
        </authorList>
    </citation>
    <scope>NUCLEOTIDE SEQUENCE</scope>
    <source>
        <strain evidence="1">E1834</strain>
    </source>
</reference>
<organism evidence="1 2">
    <name type="scientific">Meloidogyne enterolobii</name>
    <name type="common">Root-knot nematode worm</name>
    <name type="synonym">Meloidogyne mayaguensis</name>
    <dbReference type="NCBI Taxonomy" id="390850"/>
    <lineage>
        <taxon>Eukaryota</taxon>
        <taxon>Metazoa</taxon>
        <taxon>Ecdysozoa</taxon>
        <taxon>Nematoda</taxon>
        <taxon>Chromadorea</taxon>
        <taxon>Rhabditida</taxon>
        <taxon>Tylenchina</taxon>
        <taxon>Tylenchomorpha</taxon>
        <taxon>Tylenchoidea</taxon>
        <taxon>Meloidogynidae</taxon>
        <taxon>Meloidogyninae</taxon>
        <taxon>Meloidogyne</taxon>
    </lineage>
</organism>
<name>A0ACB1A9E7_MELEN</name>
<accession>A0ACB1A9E7</accession>
<comment type="caution">
    <text evidence="1">The sequence shown here is derived from an EMBL/GenBank/DDBJ whole genome shotgun (WGS) entry which is preliminary data.</text>
</comment>